<dbReference type="Proteomes" id="UP000230084">
    <property type="component" value="Unassembled WGS sequence"/>
</dbReference>
<sequence>MEMGAMRCITHKVEEMDVLAAEMVDQLIAARVILLHGDLGAGKTTFVQGVAKALGVTRPVKSPTYTLVNVHQVNHAVIANLVHVDLYRIARVDANEMRQIGLDELLADPKNLVMIEWPERLDTPLSGLDLYLSQDGDTHVLETKTAP</sequence>
<dbReference type="PANTHER" id="PTHR33540">
    <property type="entry name" value="TRNA THREONYLCARBAMOYLADENOSINE BIOSYNTHESIS PROTEIN TSAE"/>
    <property type="match status" value="1"/>
</dbReference>
<evidence type="ECO:0000256" key="6">
    <source>
        <dbReference type="ARBA" id="ARBA00022723"/>
    </source>
</evidence>
<name>A0A2H0RMP2_9BACT</name>
<organism evidence="11 12">
    <name type="scientific">Candidatus Uhrbacteria bacterium CG10_big_fil_rev_8_21_14_0_10_50_16</name>
    <dbReference type="NCBI Taxonomy" id="1975039"/>
    <lineage>
        <taxon>Bacteria</taxon>
        <taxon>Candidatus Uhriibacteriota</taxon>
    </lineage>
</organism>
<dbReference type="AlphaFoldDB" id="A0A2H0RMP2"/>
<dbReference type="EMBL" id="PCYM01000002">
    <property type="protein sequence ID" value="PIR47706.1"/>
    <property type="molecule type" value="Genomic_DNA"/>
</dbReference>
<gene>
    <name evidence="11" type="ORF">COV06_01780</name>
</gene>
<dbReference type="InterPro" id="IPR027417">
    <property type="entry name" value="P-loop_NTPase"/>
</dbReference>
<keyword evidence="4" id="KW-0963">Cytoplasm</keyword>
<reference evidence="11 12" key="1">
    <citation type="submission" date="2017-09" db="EMBL/GenBank/DDBJ databases">
        <title>Depth-based differentiation of microbial function through sediment-hosted aquifers and enrichment of novel symbionts in the deep terrestrial subsurface.</title>
        <authorList>
            <person name="Probst A.J."/>
            <person name="Ladd B."/>
            <person name="Jarett J.K."/>
            <person name="Geller-Mcgrath D.E."/>
            <person name="Sieber C.M."/>
            <person name="Emerson J.B."/>
            <person name="Anantharaman K."/>
            <person name="Thomas B.C."/>
            <person name="Malmstrom R."/>
            <person name="Stieglmeier M."/>
            <person name="Klingl A."/>
            <person name="Woyke T."/>
            <person name="Ryan C.M."/>
            <person name="Banfield J.F."/>
        </authorList>
    </citation>
    <scope>NUCLEOTIDE SEQUENCE [LARGE SCALE GENOMIC DNA]</scope>
    <source>
        <strain evidence="11">CG10_big_fil_rev_8_21_14_0_10_50_16</strain>
    </source>
</reference>
<evidence type="ECO:0000313" key="12">
    <source>
        <dbReference type="Proteomes" id="UP000230084"/>
    </source>
</evidence>
<dbReference type="GO" id="GO:0016740">
    <property type="term" value="F:transferase activity"/>
    <property type="evidence" value="ECO:0007669"/>
    <property type="project" value="UniProtKB-KW"/>
</dbReference>
<keyword evidence="8" id="KW-0067">ATP-binding</keyword>
<comment type="caution">
    <text evidence="11">The sequence shown here is derived from an EMBL/GenBank/DDBJ whole genome shotgun (WGS) entry which is preliminary data.</text>
</comment>
<comment type="similarity">
    <text evidence="2">Belongs to the TsaE family.</text>
</comment>
<evidence type="ECO:0000256" key="10">
    <source>
        <dbReference type="ARBA" id="ARBA00032441"/>
    </source>
</evidence>
<comment type="subcellular location">
    <subcellularLocation>
        <location evidence="1">Cytoplasm</location>
    </subcellularLocation>
</comment>
<accession>A0A2H0RMP2</accession>
<evidence type="ECO:0000256" key="1">
    <source>
        <dbReference type="ARBA" id="ARBA00004496"/>
    </source>
</evidence>
<dbReference type="GO" id="GO:0002949">
    <property type="term" value="P:tRNA threonylcarbamoyladenosine modification"/>
    <property type="evidence" value="ECO:0007669"/>
    <property type="project" value="InterPro"/>
</dbReference>
<dbReference type="GO" id="GO:0005524">
    <property type="term" value="F:ATP binding"/>
    <property type="evidence" value="ECO:0007669"/>
    <property type="project" value="UniProtKB-KW"/>
</dbReference>
<dbReference type="SUPFAM" id="SSF52540">
    <property type="entry name" value="P-loop containing nucleoside triphosphate hydrolases"/>
    <property type="match status" value="1"/>
</dbReference>
<evidence type="ECO:0000256" key="8">
    <source>
        <dbReference type="ARBA" id="ARBA00022840"/>
    </source>
</evidence>
<keyword evidence="9" id="KW-0460">Magnesium</keyword>
<keyword evidence="7" id="KW-0547">Nucleotide-binding</keyword>
<evidence type="ECO:0000256" key="4">
    <source>
        <dbReference type="ARBA" id="ARBA00022490"/>
    </source>
</evidence>
<evidence type="ECO:0000256" key="9">
    <source>
        <dbReference type="ARBA" id="ARBA00022842"/>
    </source>
</evidence>
<dbReference type="InterPro" id="IPR003442">
    <property type="entry name" value="T6A_TsaE"/>
</dbReference>
<dbReference type="NCBIfam" id="TIGR00150">
    <property type="entry name" value="T6A_YjeE"/>
    <property type="match status" value="1"/>
</dbReference>
<dbReference type="GO" id="GO:0005737">
    <property type="term" value="C:cytoplasm"/>
    <property type="evidence" value="ECO:0007669"/>
    <property type="project" value="UniProtKB-SubCell"/>
</dbReference>
<evidence type="ECO:0000256" key="3">
    <source>
        <dbReference type="ARBA" id="ARBA00019010"/>
    </source>
</evidence>
<evidence type="ECO:0000256" key="2">
    <source>
        <dbReference type="ARBA" id="ARBA00007599"/>
    </source>
</evidence>
<evidence type="ECO:0000256" key="7">
    <source>
        <dbReference type="ARBA" id="ARBA00022741"/>
    </source>
</evidence>
<keyword evidence="5" id="KW-0819">tRNA processing</keyword>
<proteinExistence type="inferred from homology"/>
<dbReference type="Gene3D" id="3.40.50.300">
    <property type="entry name" value="P-loop containing nucleotide triphosphate hydrolases"/>
    <property type="match status" value="1"/>
</dbReference>
<dbReference type="PANTHER" id="PTHR33540:SF2">
    <property type="entry name" value="TRNA THREONYLCARBAMOYLADENOSINE BIOSYNTHESIS PROTEIN TSAE"/>
    <property type="match status" value="1"/>
</dbReference>
<evidence type="ECO:0000256" key="5">
    <source>
        <dbReference type="ARBA" id="ARBA00022694"/>
    </source>
</evidence>
<dbReference type="GO" id="GO:0046872">
    <property type="term" value="F:metal ion binding"/>
    <property type="evidence" value="ECO:0007669"/>
    <property type="project" value="UniProtKB-KW"/>
</dbReference>
<keyword evidence="11" id="KW-0808">Transferase</keyword>
<protein>
    <recommendedName>
        <fullName evidence="3">tRNA threonylcarbamoyladenosine biosynthesis protein TsaE</fullName>
    </recommendedName>
    <alternativeName>
        <fullName evidence="10">t(6)A37 threonylcarbamoyladenosine biosynthesis protein TsaE</fullName>
    </alternativeName>
</protein>
<evidence type="ECO:0000313" key="11">
    <source>
        <dbReference type="EMBL" id="PIR47706.1"/>
    </source>
</evidence>
<keyword evidence="6" id="KW-0479">Metal-binding</keyword>
<dbReference type="Pfam" id="PF02367">
    <property type="entry name" value="TsaE"/>
    <property type="match status" value="1"/>
</dbReference>